<evidence type="ECO:0008006" key="4">
    <source>
        <dbReference type="Google" id="ProtNLM"/>
    </source>
</evidence>
<organism evidence="2 3">
    <name type="scientific">Halolamina pelagica</name>
    <dbReference type="NCBI Taxonomy" id="699431"/>
    <lineage>
        <taxon>Archaea</taxon>
        <taxon>Methanobacteriati</taxon>
        <taxon>Methanobacteriota</taxon>
        <taxon>Stenosarchaea group</taxon>
        <taxon>Halobacteria</taxon>
        <taxon>Halobacteriales</taxon>
        <taxon>Haloferacaceae</taxon>
    </lineage>
</organism>
<keyword evidence="3" id="KW-1185">Reference proteome</keyword>
<accession>A0A0P7GPR9</accession>
<gene>
    <name evidence="2" type="ORF">SY89_01340</name>
</gene>
<dbReference type="InterPro" id="IPR021414">
    <property type="entry name" value="DUF3054"/>
</dbReference>
<keyword evidence="1" id="KW-0812">Transmembrane</keyword>
<dbReference type="STRING" id="699431.SY89_01340"/>
<feature type="transmembrane region" description="Helical" evidence="1">
    <location>
        <begin position="51"/>
        <end position="69"/>
    </location>
</feature>
<dbReference type="Pfam" id="PF11255">
    <property type="entry name" value="DUF3054"/>
    <property type="match status" value="1"/>
</dbReference>
<proteinExistence type="predicted"/>
<name>A0A0P7GPR9_9EURY</name>
<feature type="transmembrane region" description="Helical" evidence="1">
    <location>
        <begin position="106"/>
        <end position="129"/>
    </location>
</feature>
<dbReference type="OrthoDB" id="177006at2157"/>
<evidence type="ECO:0000256" key="1">
    <source>
        <dbReference type="SAM" id="Phobius"/>
    </source>
</evidence>
<sequence>MSESFLSKRVDRSAAPLAVGDVIAIVAVIAIGMEFGHNTLTGPVALLETAAPFLVGWAVVSIPIGAYSAGAAESAKAAVPLALRSWVPAAAIGVLLRGLLQTSLDQGLLIFFGVMLVTGGVALGGWRWVAFKLR</sequence>
<evidence type="ECO:0000313" key="2">
    <source>
        <dbReference type="EMBL" id="KPN30604.1"/>
    </source>
</evidence>
<keyword evidence="1" id="KW-1133">Transmembrane helix</keyword>
<dbReference type="AlphaFoldDB" id="A0A0P7GPR9"/>
<comment type="caution">
    <text evidence="2">The sequence shown here is derived from an EMBL/GenBank/DDBJ whole genome shotgun (WGS) entry which is preliminary data.</text>
</comment>
<dbReference type="Proteomes" id="UP000050535">
    <property type="component" value="Unassembled WGS sequence"/>
</dbReference>
<protein>
    <recommendedName>
        <fullName evidence="4">DUF3054 domain-containing protein</fullName>
    </recommendedName>
</protein>
<dbReference type="EMBL" id="LGUC01000001">
    <property type="protein sequence ID" value="KPN30604.1"/>
    <property type="molecule type" value="Genomic_DNA"/>
</dbReference>
<feature type="transmembrane region" description="Helical" evidence="1">
    <location>
        <begin position="12"/>
        <end position="31"/>
    </location>
</feature>
<feature type="transmembrane region" description="Helical" evidence="1">
    <location>
        <begin position="81"/>
        <end position="100"/>
    </location>
</feature>
<dbReference type="RefSeq" id="WP_054584676.1">
    <property type="nucleotide sequence ID" value="NZ_LGUC01000001.1"/>
</dbReference>
<reference evidence="3" key="1">
    <citation type="submission" date="2013-11" db="EMBL/GenBank/DDBJ databases">
        <authorList>
            <person name="Hoang H.T."/>
            <person name="Killian M.L."/>
            <person name="Madson D.M."/>
            <person name="Arruda P.H.E."/>
            <person name="Sun D."/>
            <person name="Schwartz K.J."/>
            <person name="Yoon K."/>
        </authorList>
    </citation>
    <scope>NUCLEOTIDE SEQUENCE [LARGE SCALE GENOMIC DNA]</scope>
    <source>
        <strain evidence="3">CDK2</strain>
    </source>
</reference>
<evidence type="ECO:0000313" key="3">
    <source>
        <dbReference type="Proteomes" id="UP000050535"/>
    </source>
</evidence>
<keyword evidence="1" id="KW-0472">Membrane</keyword>